<proteinExistence type="inferred from homology"/>
<dbReference type="Pfam" id="PF03462">
    <property type="entry name" value="PCRF"/>
    <property type="match status" value="1"/>
</dbReference>
<feature type="region of interest" description="Disordered" evidence="5">
    <location>
        <begin position="293"/>
        <end position="315"/>
    </location>
</feature>
<dbReference type="FunFam" id="3.30.70.1660:FF:000002">
    <property type="entry name" value="Peptide chain release factor 1"/>
    <property type="match status" value="1"/>
</dbReference>
<dbReference type="SMART" id="SM00937">
    <property type="entry name" value="PCRF"/>
    <property type="match status" value="1"/>
</dbReference>
<dbReference type="AlphaFoldDB" id="A0A381P789"/>
<dbReference type="SUPFAM" id="SSF75620">
    <property type="entry name" value="Release factor"/>
    <property type="match status" value="1"/>
</dbReference>
<evidence type="ECO:0000256" key="4">
    <source>
        <dbReference type="SAM" id="Coils"/>
    </source>
</evidence>
<dbReference type="HAMAP" id="MF_00093">
    <property type="entry name" value="Rel_fac_1"/>
    <property type="match status" value="1"/>
</dbReference>
<evidence type="ECO:0000256" key="3">
    <source>
        <dbReference type="ARBA" id="ARBA00022917"/>
    </source>
</evidence>
<dbReference type="GO" id="GO:0005737">
    <property type="term" value="C:cytoplasm"/>
    <property type="evidence" value="ECO:0007669"/>
    <property type="project" value="UniProtKB-ARBA"/>
</dbReference>
<evidence type="ECO:0000256" key="1">
    <source>
        <dbReference type="ARBA" id="ARBA00010835"/>
    </source>
</evidence>
<dbReference type="InterPro" id="IPR000352">
    <property type="entry name" value="Pep_chain_release_fac_I"/>
</dbReference>
<dbReference type="InterPro" id="IPR004373">
    <property type="entry name" value="RF-1"/>
</dbReference>
<feature type="coiled-coil region" evidence="4">
    <location>
        <begin position="61"/>
        <end position="104"/>
    </location>
</feature>
<gene>
    <name evidence="7" type="ORF">METZ01_LOCUS15614</name>
</gene>
<reference evidence="7" key="1">
    <citation type="submission" date="2018-05" db="EMBL/GenBank/DDBJ databases">
        <authorList>
            <person name="Lanie J.A."/>
            <person name="Ng W.-L."/>
            <person name="Kazmierczak K.M."/>
            <person name="Andrzejewski T.M."/>
            <person name="Davidsen T.M."/>
            <person name="Wayne K.J."/>
            <person name="Tettelin H."/>
            <person name="Glass J.I."/>
            <person name="Rusch D."/>
            <person name="Podicherti R."/>
            <person name="Tsui H.-C.T."/>
            <person name="Winkler M.E."/>
        </authorList>
    </citation>
    <scope>NUCLEOTIDE SEQUENCE</scope>
</reference>
<comment type="similarity">
    <text evidence="1">Belongs to the prokaryotic/mitochondrial release factor family.</text>
</comment>
<dbReference type="Gene3D" id="3.30.160.20">
    <property type="match status" value="1"/>
</dbReference>
<dbReference type="InterPro" id="IPR045853">
    <property type="entry name" value="Pep_chain_release_fac_I_sf"/>
</dbReference>
<protein>
    <recommendedName>
        <fullName evidence="6">Prokaryotic-type class I peptide chain release factors domain-containing protein</fullName>
    </recommendedName>
</protein>
<dbReference type="Gene3D" id="6.10.140.1950">
    <property type="match status" value="1"/>
</dbReference>
<dbReference type="PANTHER" id="PTHR43804:SF7">
    <property type="entry name" value="LD18447P"/>
    <property type="match status" value="1"/>
</dbReference>
<evidence type="ECO:0000256" key="5">
    <source>
        <dbReference type="SAM" id="MobiDB-lite"/>
    </source>
</evidence>
<dbReference type="GO" id="GO:0016149">
    <property type="term" value="F:translation release factor activity, codon specific"/>
    <property type="evidence" value="ECO:0007669"/>
    <property type="project" value="InterPro"/>
</dbReference>
<dbReference type="NCBIfam" id="NF001859">
    <property type="entry name" value="PRK00591.1"/>
    <property type="match status" value="1"/>
</dbReference>
<dbReference type="FunFam" id="3.30.160.20:FF:000004">
    <property type="entry name" value="Peptide chain release factor 1"/>
    <property type="match status" value="1"/>
</dbReference>
<evidence type="ECO:0000313" key="7">
    <source>
        <dbReference type="EMBL" id="SUZ62760.1"/>
    </source>
</evidence>
<name>A0A381P789_9ZZZZ</name>
<dbReference type="InterPro" id="IPR050057">
    <property type="entry name" value="Prokaryotic/Mito_RF"/>
</dbReference>
<dbReference type="PROSITE" id="PS00745">
    <property type="entry name" value="RF_PROK_I"/>
    <property type="match status" value="1"/>
</dbReference>
<feature type="domain" description="Prokaryotic-type class I peptide chain release factors" evidence="6">
    <location>
        <begin position="236"/>
        <end position="252"/>
    </location>
</feature>
<sequence length="366" mass="40828">MTNLGGADPRLLERLREMQQRFEGVNESLADPDVNQNVDRLRVLGQERAELEPVVHAADELLRLVEEHEGASELLREASDQELRDMAGEEVASLEARIESLGAEACLLLIPKDPLDDRAAVVEIRAGTGGDEAGLFANDLFRMYRRVAEREGWTVELMNRSEGIPGSLKEAIFTVRGKGVYGRLRYESGVHRVQRVPETESQGRIHTSAATVAVLPEADEVDLAIDAKDLRYDVFRSSGPGGQSVNTTDSAVRITHIPTGLVVSCQDEKSQLKNKAKALKVLRSRLLDQRVAEQEAERSRQRRAQVGTGDRSAKIRTYNFPQSRVTDHRIKLTVHTLDQVLDGDLNEVLEALRLADQEERLRGEEE</sequence>
<accession>A0A381P789</accession>
<keyword evidence="4" id="KW-0175">Coiled coil</keyword>
<dbReference type="PANTHER" id="PTHR43804">
    <property type="entry name" value="LD18447P"/>
    <property type="match status" value="1"/>
</dbReference>
<dbReference type="InterPro" id="IPR005139">
    <property type="entry name" value="PCRF"/>
</dbReference>
<dbReference type="EMBL" id="UINC01000888">
    <property type="protein sequence ID" value="SUZ62760.1"/>
    <property type="molecule type" value="Genomic_DNA"/>
</dbReference>
<dbReference type="Gene3D" id="3.30.70.1660">
    <property type="match status" value="2"/>
</dbReference>
<organism evidence="7">
    <name type="scientific">marine metagenome</name>
    <dbReference type="NCBI Taxonomy" id="408172"/>
    <lineage>
        <taxon>unclassified sequences</taxon>
        <taxon>metagenomes</taxon>
        <taxon>ecological metagenomes</taxon>
    </lineage>
</organism>
<dbReference type="Pfam" id="PF00472">
    <property type="entry name" value="RF-1"/>
    <property type="match status" value="1"/>
</dbReference>
<evidence type="ECO:0000256" key="2">
    <source>
        <dbReference type="ARBA" id="ARBA00022481"/>
    </source>
</evidence>
<keyword evidence="3" id="KW-0648">Protein biosynthesis</keyword>
<dbReference type="NCBIfam" id="TIGR00019">
    <property type="entry name" value="prfA"/>
    <property type="match status" value="1"/>
</dbReference>
<keyword evidence="2" id="KW-0488">Methylation</keyword>
<evidence type="ECO:0000259" key="6">
    <source>
        <dbReference type="PROSITE" id="PS00745"/>
    </source>
</evidence>